<keyword evidence="3" id="KW-0813">Transport</keyword>
<evidence type="ECO:0000259" key="14">
    <source>
        <dbReference type="PROSITE" id="PS50893"/>
    </source>
</evidence>
<evidence type="ECO:0000313" key="16">
    <source>
        <dbReference type="EMBL" id="OTG28955.1"/>
    </source>
</evidence>
<feature type="transmembrane region" description="Helical" evidence="12">
    <location>
        <begin position="621"/>
        <end position="643"/>
    </location>
</feature>
<dbReference type="InterPro" id="IPR001606">
    <property type="entry name" value="ARID_dom"/>
</dbReference>
<feature type="transmembrane region" description="Helical" evidence="12">
    <location>
        <begin position="593"/>
        <end position="614"/>
    </location>
</feature>
<dbReference type="InParanoid" id="A0A251V013"/>
<dbReference type="InterPro" id="IPR054722">
    <property type="entry name" value="PolX-like_BBD"/>
</dbReference>
<keyword evidence="17" id="KW-1185">Reference proteome</keyword>
<evidence type="ECO:0000256" key="2">
    <source>
        <dbReference type="ARBA" id="ARBA00006012"/>
    </source>
</evidence>
<keyword evidence="5" id="KW-0677">Repeat</keyword>
<keyword evidence="4 12" id="KW-0812">Transmembrane</keyword>
<evidence type="ECO:0000256" key="10">
    <source>
        <dbReference type="PROSITE-ProRule" id="PRU00047"/>
    </source>
</evidence>
<evidence type="ECO:0000256" key="5">
    <source>
        <dbReference type="ARBA" id="ARBA00022737"/>
    </source>
</evidence>
<dbReference type="SMART" id="SM00343">
    <property type="entry name" value="ZnF_C2HC"/>
    <property type="match status" value="1"/>
</dbReference>
<dbReference type="InterPro" id="IPR003593">
    <property type="entry name" value="AAA+_ATPase"/>
</dbReference>
<dbReference type="PROSITE" id="PS50158">
    <property type="entry name" value="ZF_CCHC"/>
    <property type="match status" value="1"/>
</dbReference>
<evidence type="ECO:0000259" key="13">
    <source>
        <dbReference type="PROSITE" id="PS50158"/>
    </source>
</evidence>
<evidence type="ECO:0000256" key="7">
    <source>
        <dbReference type="ARBA" id="ARBA00022840"/>
    </source>
</evidence>
<evidence type="ECO:0000256" key="4">
    <source>
        <dbReference type="ARBA" id="ARBA00022692"/>
    </source>
</evidence>
<dbReference type="Gene3D" id="3.40.50.300">
    <property type="entry name" value="P-loop containing nucleotide triphosphate hydrolases"/>
    <property type="match status" value="1"/>
</dbReference>
<dbReference type="Pfam" id="PF01388">
    <property type="entry name" value="ARID"/>
    <property type="match status" value="1"/>
</dbReference>
<feature type="transmembrane region" description="Helical" evidence="12">
    <location>
        <begin position="1214"/>
        <end position="1235"/>
    </location>
</feature>
<proteinExistence type="inferred from homology"/>
<dbReference type="Pfam" id="PF08370">
    <property type="entry name" value="PDR_assoc"/>
    <property type="match status" value="1"/>
</dbReference>
<name>A0A251V013_HELAN</name>
<dbReference type="InterPro" id="IPR027417">
    <property type="entry name" value="P-loop_NTPase"/>
</dbReference>
<dbReference type="InterPro" id="IPR034003">
    <property type="entry name" value="ABCG_PDR_2"/>
</dbReference>
<dbReference type="EMBL" id="CM007893">
    <property type="protein sequence ID" value="OTG28955.1"/>
    <property type="molecule type" value="Genomic_DNA"/>
</dbReference>
<dbReference type="SMART" id="SM00382">
    <property type="entry name" value="AAA"/>
    <property type="match status" value="1"/>
</dbReference>
<feature type="domain" description="CCHC-type" evidence="13">
    <location>
        <begin position="136"/>
        <end position="152"/>
    </location>
</feature>
<keyword evidence="9 12" id="KW-0472">Membrane</keyword>
<dbReference type="GO" id="GO:0016887">
    <property type="term" value="F:ATP hydrolysis activity"/>
    <property type="evidence" value="ECO:0007669"/>
    <property type="project" value="InterPro"/>
</dbReference>
<keyword evidence="8 12" id="KW-1133">Transmembrane helix</keyword>
<dbReference type="GO" id="GO:0005524">
    <property type="term" value="F:ATP binding"/>
    <property type="evidence" value="ECO:0007669"/>
    <property type="project" value="UniProtKB-KW"/>
</dbReference>
<gene>
    <name evidence="16" type="ORF">HannXRQ_Chr04g0116991</name>
</gene>
<dbReference type="PROSITE" id="PS50893">
    <property type="entry name" value="ABC_TRANSPORTER_2"/>
    <property type="match status" value="1"/>
</dbReference>
<dbReference type="Pfam" id="PF22936">
    <property type="entry name" value="Pol_BBD"/>
    <property type="match status" value="1"/>
</dbReference>
<sequence>MKYCDCCGLFVNDCVCGHNTIRSDWSWVSDDDDTNIGIRAKGLTGSGRDCDQEENRVHGNKGKSVVTDYGEECFVRSVECGRAAEVDEYAQGKPTMRTGISPMKKFPKKVFQKGFVKKSGKKSNAPVGRPRKPGVRCFKCKKFGHIASICPSKYIILSPLPIESDYIVKDTCGGKWDSIWVVDPTFKTHMTGNRNLFKCFKRHFGVVTNESRKDFSFVHGIGEVRVPVDGKDKTTPCVSYAPRLDKNVLSLEQLLFQGIETVTMGEKCVLKKMFGCRSKGFDIYEDKSETDLEQDYLDAFYDNLGVDNGYKKEKEEFQECLGDYYEREFEKSKNKKKVYGERSNARKEKVVYSKKAKKALLIYIEGEKDNPRQSREMLRERAITLSLLEEDVVERDLIMESCVEPGDLITLHEEIKKHPRFFDAPFEEVLVWFITDFLGIVCEKTMPPELIDGRDLSLILLHRIVKHNGGFEEIMEKNMWGDISVKYGYEADDAYEIKVAYVYYLELVEWYFDYIKKEHAREKVVMAESSSNNCGWLDDSSDDDVVVKIEYCDCCGLFVNDCVCGHNTIRSDWSWVSDDDDTNTYSLTLFEKFFRQLLLLCAIHFTSVSMFRFIASVFQTVVAATTVGSIAILFLLSFGGFIIPHTSMPAWLKWGFWVCPLSYGEIGLAVNEFHSPRWNKMTSTNTTIGLQTLESRGLDFEEYYYWISLGAMFGFALLFNVGFVLALSYFKDNFIFLISQLSQLEGGQGSKQHTHKGKTTQKSVSEPHQGKMVLPFEQLAITFQDLQYHVEPPPEMREHGFAGKRLQLLRNITGAFRPGVLTALMGVSGAGKTTLLDVLAGRKTSGIVEGEIKIRGYAKVQDTFARISGYCEQTDVHSPQITVEESVIFSAWLRLHPDIDSKTKSKFVEEILETVELYAIKDALVGIPGVSGLSTEQRKRLTIAVEVVANPSIIFMDEPTTGLDARSAAIVMRAVKNIVDTGRTIVCTIHQPSIDIFEAFDELILLKNGGCVIYCGPPGHNSSRVIQYFENIPGVPKIRDNHNPATWMLEVSSASMEAELGVDFGQIYSTSTLYESNKELVKTLSKPPPGSKDLYFPTRFPQNGWGQFKACLWKQHLSYWRSPSYNLMRSMYMFFAWFMFGLLFWDQGEKIFMPENPNWWIWMYYLTPTSWSLNALLTSQYGDVKKEILVFGETKSVEAFIRDYFGYHHDQLPLVFVLLALYPTILASLFVYSVAKLNFQKR</sequence>
<dbReference type="FunFam" id="3.40.50.300:FF:000157">
    <property type="entry name" value="ABC transporter G family member 34"/>
    <property type="match status" value="1"/>
</dbReference>
<dbReference type="Pfam" id="PF00005">
    <property type="entry name" value="ABC_tran"/>
    <property type="match status" value="1"/>
</dbReference>
<protein>
    <submittedName>
        <fullName evidence="16">Putative ARID DNA-binding domain-containing protein</fullName>
    </submittedName>
</protein>
<dbReference type="InterPro" id="IPR013581">
    <property type="entry name" value="PDR_assoc"/>
</dbReference>
<dbReference type="PROSITE" id="PS51011">
    <property type="entry name" value="ARID"/>
    <property type="match status" value="1"/>
</dbReference>
<dbReference type="Pfam" id="PF01061">
    <property type="entry name" value="ABC2_membrane"/>
    <property type="match status" value="1"/>
</dbReference>
<evidence type="ECO:0000256" key="11">
    <source>
        <dbReference type="SAM" id="MobiDB-lite"/>
    </source>
</evidence>
<comment type="similarity">
    <text evidence="2">Belongs to the ABC transporter superfamily. ABCG family. PDR (TC 3.A.1.205) subfamily.</text>
</comment>
<dbReference type="SUPFAM" id="SSF57756">
    <property type="entry name" value="Retrovirus zinc finger-like domains"/>
    <property type="match status" value="1"/>
</dbReference>
<keyword evidence="10" id="KW-0479">Metal-binding</keyword>
<evidence type="ECO:0000256" key="12">
    <source>
        <dbReference type="SAM" id="Phobius"/>
    </source>
</evidence>
<evidence type="ECO:0000256" key="6">
    <source>
        <dbReference type="ARBA" id="ARBA00022741"/>
    </source>
</evidence>
<feature type="transmembrane region" description="Helical" evidence="12">
    <location>
        <begin position="703"/>
        <end position="730"/>
    </location>
</feature>
<organism evidence="16 17">
    <name type="scientific">Helianthus annuus</name>
    <name type="common">Common sunflower</name>
    <dbReference type="NCBI Taxonomy" id="4232"/>
    <lineage>
        <taxon>Eukaryota</taxon>
        <taxon>Viridiplantae</taxon>
        <taxon>Streptophyta</taxon>
        <taxon>Embryophyta</taxon>
        <taxon>Tracheophyta</taxon>
        <taxon>Spermatophyta</taxon>
        <taxon>Magnoliopsida</taxon>
        <taxon>eudicotyledons</taxon>
        <taxon>Gunneridae</taxon>
        <taxon>Pentapetalae</taxon>
        <taxon>asterids</taxon>
        <taxon>campanulids</taxon>
        <taxon>Asterales</taxon>
        <taxon>Asteraceae</taxon>
        <taxon>Asteroideae</taxon>
        <taxon>Heliantheae alliance</taxon>
        <taxon>Heliantheae</taxon>
        <taxon>Helianthus</taxon>
    </lineage>
</organism>
<dbReference type="InterPro" id="IPR001878">
    <property type="entry name" value="Znf_CCHC"/>
</dbReference>
<feature type="transmembrane region" description="Helical" evidence="12">
    <location>
        <begin position="1127"/>
        <end position="1145"/>
    </location>
</feature>
<dbReference type="Proteomes" id="UP000215914">
    <property type="component" value="Chromosome 4"/>
</dbReference>
<evidence type="ECO:0000313" key="17">
    <source>
        <dbReference type="Proteomes" id="UP000215914"/>
    </source>
</evidence>
<evidence type="ECO:0000256" key="9">
    <source>
        <dbReference type="ARBA" id="ARBA00023136"/>
    </source>
</evidence>
<evidence type="ECO:0000256" key="3">
    <source>
        <dbReference type="ARBA" id="ARBA00022448"/>
    </source>
</evidence>
<dbReference type="InterPro" id="IPR036431">
    <property type="entry name" value="ARID_dom_sf"/>
</dbReference>
<keyword evidence="10" id="KW-0863">Zinc-finger</keyword>
<feature type="domain" description="ABC transporter" evidence="14">
    <location>
        <begin position="781"/>
        <end position="1034"/>
    </location>
</feature>
<dbReference type="CDD" id="cd16100">
    <property type="entry name" value="ARID"/>
    <property type="match status" value="1"/>
</dbReference>
<dbReference type="PANTHER" id="PTHR48040">
    <property type="entry name" value="PLEIOTROPIC DRUG RESISTANCE PROTEIN 1-LIKE ISOFORM X1"/>
    <property type="match status" value="1"/>
</dbReference>
<dbReference type="GO" id="GO:0008270">
    <property type="term" value="F:zinc ion binding"/>
    <property type="evidence" value="ECO:0007669"/>
    <property type="project" value="UniProtKB-KW"/>
</dbReference>
<dbReference type="AlphaFoldDB" id="A0A251V013"/>
<comment type="subcellular location">
    <subcellularLocation>
        <location evidence="1">Membrane</location>
        <topology evidence="1">Multi-pass membrane protein</topology>
    </subcellularLocation>
</comment>
<dbReference type="GO" id="GO:0140359">
    <property type="term" value="F:ABC-type transporter activity"/>
    <property type="evidence" value="ECO:0007669"/>
    <property type="project" value="InterPro"/>
</dbReference>
<dbReference type="Gene3D" id="1.10.150.60">
    <property type="entry name" value="ARID DNA-binding domain"/>
    <property type="match status" value="1"/>
</dbReference>
<dbReference type="SUPFAM" id="SSF52540">
    <property type="entry name" value="P-loop containing nucleoside triphosphate hydrolases"/>
    <property type="match status" value="1"/>
</dbReference>
<evidence type="ECO:0000256" key="8">
    <source>
        <dbReference type="ARBA" id="ARBA00022989"/>
    </source>
</evidence>
<dbReference type="CDD" id="cd03232">
    <property type="entry name" value="ABCG_PDR_domain2"/>
    <property type="match status" value="1"/>
</dbReference>
<dbReference type="GO" id="GO:0005886">
    <property type="term" value="C:plasma membrane"/>
    <property type="evidence" value="ECO:0007669"/>
    <property type="project" value="UniProtKB-ARBA"/>
</dbReference>
<accession>A0A251V013</accession>
<evidence type="ECO:0000259" key="15">
    <source>
        <dbReference type="PROSITE" id="PS51011"/>
    </source>
</evidence>
<dbReference type="InterPro" id="IPR043926">
    <property type="entry name" value="ABCG_dom"/>
</dbReference>
<dbReference type="InterPro" id="IPR003439">
    <property type="entry name" value="ABC_transporter-like_ATP-bd"/>
</dbReference>
<feature type="domain" description="ARID" evidence="15">
    <location>
        <begin position="420"/>
        <end position="513"/>
    </location>
</feature>
<dbReference type="InterPro" id="IPR036875">
    <property type="entry name" value="Znf_CCHC_sf"/>
</dbReference>
<keyword evidence="10" id="KW-0862">Zinc</keyword>
<keyword evidence="7" id="KW-0067">ATP-binding</keyword>
<feature type="region of interest" description="Disordered" evidence="11">
    <location>
        <begin position="748"/>
        <end position="767"/>
    </location>
</feature>
<dbReference type="Pfam" id="PF19055">
    <property type="entry name" value="ABC2_membrane_7"/>
    <property type="match status" value="1"/>
</dbReference>
<evidence type="ECO:0000256" key="1">
    <source>
        <dbReference type="ARBA" id="ARBA00004141"/>
    </source>
</evidence>
<dbReference type="InterPro" id="IPR013525">
    <property type="entry name" value="ABC2_TM"/>
</dbReference>
<dbReference type="PANTHER" id="PTHR48040:SF18">
    <property type="entry name" value="PLEIOTROPIC DRUG RESISTANCE PROTEIN 3-LIKE ISOFORM X1"/>
    <property type="match status" value="1"/>
</dbReference>
<keyword evidence="6" id="KW-0547">Nucleotide-binding</keyword>
<dbReference type="GO" id="GO:0003677">
    <property type="term" value="F:DNA binding"/>
    <property type="evidence" value="ECO:0007669"/>
    <property type="project" value="UniProtKB-KW"/>
</dbReference>
<keyword evidence="16" id="KW-0238">DNA-binding</keyword>
<reference evidence="17" key="1">
    <citation type="journal article" date="2017" name="Nature">
        <title>The sunflower genome provides insights into oil metabolism, flowering and Asterid evolution.</title>
        <authorList>
            <person name="Badouin H."/>
            <person name="Gouzy J."/>
            <person name="Grassa C.J."/>
            <person name="Murat F."/>
            <person name="Staton S.E."/>
            <person name="Cottret L."/>
            <person name="Lelandais-Briere C."/>
            <person name="Owens G.L."/>
            <person name="Carrere S."/>
            <person name="Mayjonade B."/>
            <person name="Legrand L."/>
            <person name="Gill N."/>
            <person name="Kane N.C."/>
            <person name="Bowers J.E."/>
            <person name="Hubner S."/>
            <person name="Bellec A."/>
            <person name="Berard A."/>
            <person name="Berges H."/>
            <person name="Blanchet N."/>
            <person name="Boniface M.C."/>
            <person name="Brunel D."/>
            <person name="Catrice O."/>
            <person name="Chaidir N."/>
            <person name="Claudel C."/>
            <person name="Donnadieu C."/>
            <person name="Faraut T."/>
            <person name="Fievet G."/>
            <person name="Helmstetter N."/>
            <person name="King M."/>
            <person name="Knapp S.J."/>
            <person name="Lai Z."/>
            <person name="Le Paslier M.C."/>
            <person name="Lippi Y."/>
            <person name="Lorenzon L."/>
            <person name="Mandel J.R."/>
            <person name="Marage G."/>
            <person name="Marchand G."/>
            <person name="Marquand E."/>
            <person name="Bret-Mestries E."/>
            <person name="Morien E."/>
            <person name="Nambeesan S."/>
            <person name="Nguyen T."/>
            <person name="Pegot-Espagnet P."/>
            <person name="Pouilly N."/>
            <person name="Raftis F."/>
            <person name="Sallet E."/>
            <person name="Schiex T."/>
            <person name="Thomas J."/>
            <person name="Vandecasteele C."/>
            <person name="Vares D."/>
            <person name="Vear F."/>
            <person name="Vautrin S."/>
            <person name="Crespi M."/>
            <person name="Mangin B."/>
            <person name="Burke J.M."/>
            <person name="Salse J."/>
            <person name="Munos S."/>
            <person name="Vincourt P."/>
            <person name="Rieseberg L.H."/>
            <person name="Langlade N.B."/>
        </authorList>
    </citation>
    <scope>NUCLEOTIDE SEQUENCE [LARGE SCALE GENOMIC DNA]</scope>
    <source>
        <strain evidence="17">cv. SF193</strain>
    </source>
</reference>
<dbReference type="SUPFAM" id="SSF46774">
    <property type="entry name" value="ARID-like"/>
    <property type="match status" value="1"/>
</dbReference>